<dbReference type="Pfam" id="PF01926">
    <property type="entry name" value="MMR_HSR1"/>
    <property type="match status" value="1"/>
</dbReference>
<name>A0ABT2MMM6_9CYAN</name>
<keyword evidence="4" id="KW-1185">Reference proteome</keyword>
<evidence type="ECO:0000313" key="3">
    <source>
        <dbReference type="EMBL" id="MCT7965984.1"/>
    </source>
</evidence>
<dbReference type="InterPro" id="IPR052279">
    <property type="entry name" value="EngB_GTPase"/>
</dbReference>
<evidence type="ECO:0000259" key="2">
    <source>
        <dbReference type="Pfam" id="PF01926"/>
    </source>
</evidence>
<dbReference type="RefSeq" id="WP_368005636.1">
    <property type="nucleotide sequence ID" value="NZ_JAMXFF010000007.1"/>
</dbReference>
<protein>
    <submittedName>
        <fullName evidence="3">50S ribosome-binding GTPase</fullName>
    </submittedName>
</protein>
<evidence type="ECO:0000313" key="4">
    <source>
        <dbReference type="Proteomes" id="UP001525890"/>
    </source>
</evidence>
<reference evidence="3 4" key="1">
    <citation type="journal article" date="2022" name="Front. Microbiol.">
        <title>High genomic differentiation and limited gene flow indicate recent cryptic speciation within the genus Laspinema (cyanobacteria).</title>
        <authorList>
            <person name="Stanojkovic A."/>
            <person name="Skoupy S."/>
            <person name="Skaloud P."/>
            <person name="Dvorak P."/>
        </authorList>
    </citation>
    <scope>NUCLEOTIDE SEQUENCE [LARGE SCALE GENOMIC DNA]</scope>
    <source>
        <strain evidence="3 4">D2a</strain>
    </source>
</reference>
<dbReference type="Proteomes" id="UP001525890">
    <property type="component" value="Unassembled WGS sequence"/>
</dbReference>
<dbReference type="InterPro" id="IPR006073">
    <property type="entry name" value="GTP-bd"/>
</dbReference>
<feature type="region of interest" description="Disordered" evidence="1">
    <location>
        <begin position="20"/>
        <end position="54"/>
    </location>
</feature>
<proteinExistence type="predicted"/>
<dbReference type="EMBL" id="JAMXFF010000007">
    <property type="protein sequence ID" value="MCT7965984.1"/>
    <property type="molecule type" value="Genomic_DNA"/>
</dbReference>
<organism evidence="3 4">
    <name type="scientific">Laspinema palackyanum D2a</name>
    <dbReference type="NCBI Taxonomy" id="2953684"/>
    <lineage>
        <taxon>Bacteria</taxon>
        <taxon>Bacillati</taxon>
        <taxon>Cyanobacteriota</taxon>
        <taxon>Cyanophyceae</taxon>
        <taxon>Oscillatoriophycideae</taxon>
        <taxon>Oscillatoriales</taxon>
        <taxon>Laspinemataceae</taxon>
        <taxon>Laspinema</taxon>
        <taxon>Laspinema palackyanum</taxon>
    </lineage>
</organism>
<feature type="domain" description="G" evidence="2">
    <location>
        <begin position="211"/>
        <end position="313"/>
    </location>
</feature>
<accession>A0ABT2MMM6</accession>
<dbReference type="PANTHER" id="PTHR46498">
    <property type="entry name" value="GTP-BINDING PROTEIN 8"/>
    <property type="match status" value="1"/>
</dbReference>
<dbReference type="Gene3D" id="3.40.50.300">
    <property type="entry name" value="P-loop containing nucleotide triphosphate hydrolases"/>
    <property type="match status" value="1"/>
</dbReference>
<dbReference type="SUPFAM" id="SSF52540">
    <property type="entry name" value="P-loop containing nucleoside triphosphate hydrolases"/>
    <property type="match status" value="1"/>
</dbReference>
<dbReference type="PANTHER" id="PTHR46498:SF1">
    <property type="entry name" value="GTP-BINDING PROTEIN 8"/>
    <property type="match status" value="1"/>
</dbReference>
<evidence type="ECO:0000256" key="1">
    <source>
        <dbReference type="SAM" id="MobiDB-lite"/>
    </source>
</evidence>
<comment type="caution">
    <text evidence="3">The sequence shown here is derived from an EMBL/GenBank/DDBJ whole genome shotgun (WGS) entry which is preliminary data.</text>
</comment>
<dbReference type="InterPro" id="IPR027417">
    <property type="entry name" value="P-loop_NTPase"/>
</dbReference>
<gene>
    <name evidence="3" type="ORF">NG799_06515</name>
</gene>
<sequence>MFQKLFEGIKKVPGKLVKGLSSFSKKSNPPPQPRNAVGLNQSDKGFSSFSKKSDSPSKIRIVVGLNQVDQMIPTGWNERLNSPTDEAEKQIQDRCKDIIRNLNTQIEISELNIEYYSALKRYRLIPLLSKIIQNSYAGFKIGNVNPADPFELADSDVKAAVDKKRREMGTPGKGEDDSNKINLDALKKIMSLEDFNLISDKLEQETKYPPKVAVIGKSGVGKTTTINNLFNAQLTTSPTTVGTTKAQTKEFTLLSTGGTLTVVDLPGYGRSEAEDREYQKIYEAIIPECDIVLLILQANTRDFSDDIEMIKEITALLKTNPIPRRS</sequence>